<evidence type="ECO:0000256" key="6">
    <source>
        <dbReference type="ARBA" id="ARBA00022989"/>
    </source>
</evidence>
<evidence type="ECO:0000256" key="8">
    <source>
        <dbReference type="SAM" id="MobiDB-lite"/>
    </source>
</evidence>
<feature type="transmembrane region" description="Helical" evidence="9">
    <location>
        <begin position="34"/>
        <end position="53"/>
    </location>
</feature>
<feature type="transmembrane region" description="Helical" evidence="9">
    <location>
        <begin position="287"/>
        <end position="311"/>
    </location>
</feature>
<dbReference type="AlphaFoldDB" id="S2KHM8"/>
<keyword evidence="4" id="KW-1003">Cell membrane</keyword>
<dbReference type="NCBIfam" id="TIGR00842">
    <property type="entry name" value="bcct"/>
    <property type="match status" value="1"/>
</dbReference>
<keyword evidence="11" id="KW-1185">Reference proteome</keyword>
<evidence type="ECO:0000256" key="5">
    <source>
        <dbReference type="ARBA" id="ARBA00022692"/>
    </source>
</evidence>
<proteinExistence type="inferred from homology"/>
<dbReference type="PATRIC" id="fig|1121939.11.peg.2958"/>
<evidence type="ECO:0000256" key="9">
    <source>
        <dbReference type="SAM" id="Phobius"/>
    </source>
</evidence>
<feature type="region of interest" description="Disordered" evidence="8">
    <location>
        <begin position="1"/>
        <end position="23"/>
    </location>
</feature>
<evidence type="ECO:0000256" key="1">
    <source>
        <dbReference type="ARBA" id="ARBA00004651"/>
    </source>
</evidence>
<dbReference type="RefSeq" id="WP_016417475.1">
    <property type="nucleotide sequence ID" value="NZ_AUAB01000011.1"/>
</dbReference>
<dbReference type="InterPro" id="IPR000060">
    <property type="entry name" value="BCCT_transptr"/>
</dbReference>
<feature type="transmembrane region" description="Helical" evidence="9">
    <location>
        <begin position="474"/>
        <end position="493"/>
    </location>
</feature>
<evidence type="ECO:0008006" key="12">
    <source>
        <dbReference type="Google" id="ProtNLM"/>
    </source>
</evidence>
<evidence type="ECO:0000313" key="11">
    <source>
        <dbReference type="Proteomes" id="UP000014463"/>
    </source>
</evidence>
<protein>
    <recommendedName>
        <fullName evidence="12">Choline transporter</fullName>
    </recommendedName>
</protein>
<keyword evidence="3" id="KW-0813">Transport</keyword>
<evidence type="ECO:0000256" key="3">
    <source>
        <dbReference type="ARBA" id="ARBA00022448"/>
    </source>
</evidence>
<feature type="transmembrane region" description="Helical" evidence="9">
    <location>
        <begin position="429"/>
        <end position="462"/>
    </location>
</feature>
<gene>
    <name evidence="10" type="ORF">L861_16595</name>
</gene>
<comment type="similarity">
    <text evidence="2">Belongs to the BCCT transporter (TC 2.A.15) family.</text>
</comment>
<evidence type="ECO:0000256" key="4">
    <source>
        <dbReference type="ARBA" id="ARBA00022475"/>
    </source>
</evidence>
<feature type="transmembrane region" description="Helical" evidence="9">
    <location>
        <begin position="256"/>
        <end position="275"/>
    </location>
</feature>
<feature type="compositionally biased region" description="Polar residues" evidence="8">
    <location>
        <begin position="9"/>
        <end position="19"/>
    </location>
</feature>
<comment type="caution">
    <text evidence="10">The sequence shown here is derived from an EMBL/GenBank/DDBJ whole genome shotgun (WGS) entry which is preliminary data.</text>
</comment>
<accession>S2KHM8</accession>
<feature type="transmembrane region" description="Helical" evidence="9">
    <location>
        <begin position="371"/>
        <end position="391"/>
    </location>
</feature>
<evidence type="ECO:0000256" key="7">
    <source>
        <dbReference type="ARBA" id="ARBA00023136"/>
    </source>
</evidence>
<dbReference type="PANTHER" id="PTHR30047:SF7">
    <property type="entry name" value="HIGH-AFFINITY CHOLINE TRANSPORT PROTEIN"/>
    <property type="match status" value="1"/>
</dbReference>
<dbReference type="eggNOG" id="COG1292">
    <property type="taxonomic scope" value="Bacteria"/>
</dbReference>
<sequence>MNNNHKTRQAPENNQNLSTPEPIRRTDATVVGNPMMVLGSGLLVTAFVLFTILNTDYANSLYEAAKSYIASNLGWYYIGLVSFCLLLVIWLIFSRYGDIRLGKDSDRPEFSNFSWFSMLFGAGIGIGILFWSIAEPIYHLQGTPFIGEEQKGSIEAAQVAMRVAIFHWGLHGWGVFALVGLALAYFAYRKGLPLSIRSSLYPIFGERIYGPIGHAADLLAVFGTVFGIATSLGLGAQQMNAGLAYLLGFDVSTTNQVILIVVISAIATASVLSGVNRGIRILSEWNMHLTILILGLFIIFGPTAYLLGAFVTNLGDYLVHSVQLGLWVDPDPQGQWQGWWTIFYWGWWVAWAPFCGVFIARISKGRTLREFVLGVLIAPTLLAAFWITVFGNTAMYIELFGNGGLIAAVNEDVTMSLFKTLELMNMGHAVTLLMAAICTIMLVTYFVTSADSATLVICTLVCMGNEHPPARYRVFWGMAIGAVAAVLLFAGGLKALQTASIVAALPFSIVLILGIYGLLKSLSAEMSAPSIEHRRAISVDGSTEQAPVPEIPTKSSH</sequence>
<evidence type="ECO:0000256" key="2">
    <source>
        <dbReference type="ARBA" id="ARBA00005658"/>
    </source>
</evidence>
<keyword evidence="5 9" id="KW-0812">Transmembrane</keyword>
<dbReference type="STRING" id="1121939.L861_16595"/>
<feature type="transmembrane region" description="Helical" evidence="9">
    <location>
        <begin position="73"/>
        <end position="93"/>
    </location>
</feature>
<feature type="transmembrane region" description="Helical" evidence="9">
    <location>
        <begin position="499"/>
        <end position="519"/>
    </location>
</feature>
<dbReference type="Pfam" id="PF02028">
    <property type="entry name" value="BCCT"/>
    <property type="match status" value="1"/>
</dbReference>
<organism evidence="10 11">
    <name type="scientific">Litchfieldella anticariensis (strain DSM 16096 / CECT 5854 / CIP 108499 / LMG 22089 / FP35)</name>
    <name type="common">Halomonas anticariensis</name>
    <dbReference type="NCBI Taxonomy" id="1121939"/>
    <lineage>
        <taxon>Bacteria</taxon>
        <taxon>Pseudomonadati</taxon>
        <taxon>Pseudomonadota</taxon>
        <taxon>Gammaproteobacteria</taxon>
        <taxon>Oceanospirillales</taxon>
        <taxon>Halomonadaceae</taxon>
        <taxon>Litchfieldella</taxon>
    </lineage>
</organism>
<dbReference type="Proteomes" id="UP000014463">
    <property type="component" value="Unassembled WGS sequence"/>
</dbReference>
<feature type="transmembrane region" description="Helical" evidence="9">
    <location>
        <begin position="339"/>
        <end position="359"/>
    </location>
</feature>
<keyword evidence="6 9" id="KW-1133">Transmembrane helix</keyword>
<dbReference type="PANTHER" id="PTHR30047">
    <property type="entry name" value="HIGH-AFFINITY CHOLINE TRANSPORT PROTEIN-RELATED"/>
    <property type="match status" value="1"/>
</dbReference>
<feature type="transmembrane region" description="Helical" evidence="9">
    <location>
        <begin position="113"/>
        <end position="134"/>
    </location>
</feature>
<dbReference type="EMBL" id="ASTJ01000033">
    <property type="protein sequence ID" value="EPC01637.1"/>
    <property type="molecule type" value="Genomic_DNA"/>
</dbReference>
<reference evidence="10 11" key="1">
    <citation type="journal article" date="2013" name="Genome Announc.">
        <title>Draft genome sequence of the moderately halophilic gammaproteobacterium Halomonas anticariensis FP35.</title>
        <authorList>
            <person name="Tahrioui A."/>
            <person name="Quesada E."/>
            <person name="Llamas I."/>
        </authorList>
    </citation>
    <scope>NUCLEOTIDE SEQUENCE [LARGE SCALE GENOMIC DNA]</scope>
    <source>
        <strain evidence="11">DSM 16096 / CECT 5854 / LMG 22089 / FP35</strain>
    </source>
</reference>
<dbReference type="GO" id="GO:0022857">
    <property type="term" value="F:transmembrane transporter activity"/>
    <property type="evidence" value="ECO:0007669"/>
    <property type="project" value="InterPro"/>
</dbReference>
<comment type="subcellular location">
    <subcellularLocation>
        <location evidence="1">Cell membrane</location>
        <topology evidence="1">Multi-pass membrane protein</topology>
    </subcellularLocation>
</comment>
<keyword evidence="7 9" id="KW-0472">Membrane</keyword>
<name>S2KHM8_LITA3</name>
<feature type="transmembrane region" description="Helical" evidence="9">
    <location>
        <begin position="208"/>
        <end position="236"/>
    </location>
</feature>
<feature type="transmembrane region" description="Helical" evidence="9">
    <location>
        <begin position="170"/>
        <end position="188"/>
    </location>
</feature>
<dbReference type="GO" id="GO:0005886">
    <property type="term" value="C:plasma membrane"/>
    <property type="evidence" value="ECO:0007669"/>
    <property type="project" value="UniProtKB-SubCell"/>
</dbReference>
<evidence type="ECO:0000313" key="10">
    <source>
        <dbReference type="EMBL" id="EPC01637.1"/>
    </source>
</evidence>